<dbReference type="InterPro" id="IPR058625">
    <property type="entry name" value="MdtA-like_BSH"/>
</dbReference>
<feature type="signal peptide" evidence="3">
    <location>
        <begin position="1"/>
        <end position="24"/>
    </location>
</feature>
<accession>E6TSP2</accession>
<dbReference type="PANTHER" id="PTHR30469:SF15">
    <property type="entry name" value="HLYD FAMILY OF SECRETION PROTEINS"/>
    <property type="match status" value="1"/>
</dbReference>
<dbReference type="GO" id="GO:0015562">
    <property type="term" value="F:efflux transmembrane transporter activity"/>
    <property type="evidence" value="ECO:0007669"/>
    <property type="project" value="TreeGrafter"/>
</dbReference>
<dbReference type="Pfam" id="PF25989">
    <property type="entry name" value="YknX_C"/>
    <property type="match status" value="1"/>
</dbReference>
<keyword evidence="2" id="KW-0175">Coiled coil</keyword>
<gene>
    <name evidence="7" type="ordered locus">Bcell_1285</name>
</gene>
<evidence type="ECO:0000259" key="4">
    <source>
        <dbReference type="Pfam" id="PF25917"/>
    </source>
</evidence>
<evidence type="ECO:0000259" key="5">
    <source>
        <dbReference type="Pfam" id="PF25954"/>
    </source>
</evidence>
<dbReference type="Gene3D" id="2.40.30.170">
    <property type="match status" value="1"/>
</dbReference>
<dbReference type="Proteomes" id="UP000001401">
    <property type="component" value="Chromosome"/>
</dbReference>
<dbReference type="Gene3D" id="2.40.420.20">
    <property type="match status" value="1"/>
</dbReference>
<reference evidence="7 8" key="1">
    <citation type="submission" date="2010-12" db="EMBL/GenBank/DDBJ databases">
        <title>Complete sequence of Bacillus cellulosilyticus DSM 2522.</title>
        <authorList>
            <consortium name="US DOE Joint Genome Institute"/>
            <person name="Lucas S."/>
            <person name="Copeland A."/>
            <person name="Lapidus A."/>
            <person name="Cheng J.-F."/>
            <person name="Bruce D."/>
            <person name="Goodwin L."/>
            <person name="Pitluck S."/>
            <person name="Chertkov O."/>
            <person name="Detter J.C."/>
            <person name="Han C."/>
            <person name="Tapia R."/>
            <person name="Land M."/>
            <person name="Hauser L."/>
            <person name="Jeffries C."/>
            <person name="Kyrpides N."/>
            <person name="Ivanova N."/>
            <person name="Mikhailova N."/>
            <person name="Brumm P."/>
            <person name="Mead D."/>
            <person name="Woyke T."/>
        </authorList>
    </citation>
    <scope>NUCLEOTIDE SEQUENCE [LARGE SCALE GENOMIC DNA]</scope>
    <source>
        <strain evidence="8">ATCC 21833 / DSM 2522 / FERM P-1141 / JCM 9156 / N-4</strain>
    </source>
</reference>
<dbReference type="EMBL" id="CP002394">
    <property type="protein sequence ID" value="ADU29550.1"/>
    <property type="molecule type" value="Genomic_DNA"/>
</dbReference>
<dbReference type="InterPro" id="IPR058792">
    <property type="entry name" value="Beta-barrel_RND_2"/>
</dbReference>
<comment type="similarity">
    <text evidence="1">Belongs to the membrane fusion protein (MFP) (TC 8.A.1) family.</text>
</comment>
<dbReference type="RefSeq" id="WP_013487890.1">
    <property type="nucleotide sequence ID" value="NC_014829.1"/>
</dbReference>
<proteinExistence type="inferred from homology"/>
<dbReference type="OrthoDB" id="2456449at2"/>
<dbReference type="InterPro" id="IPR058637">
    <property type="entry name" value="YknX-like_C"/>
</dbReference>
<dbReference type="KEGG" id="bco:Bcell_1285"/>
<evidence type="ECO:0000259" key="6">
    <source>
        <dbReference type="Pfam" id="PF25989"/>
    </source>
</evidence>
<dbReference type="HOGENOM" id="CLU_018816_1_0_9"/>
<feature type="chain" id="PRO_5039251009" evidence="3">
    <location>
        <begin position="25"/>
        <end position="442"/>
    </location>
</feature>
<dbReference type="InterPro" id="IPR006143">
    <property type="entry name" value="RND_pump_MFP"/>
</dbReference>
<feature type="domain" description="Multidrug resistance protein MdtA-like barrel-sandwich hybrid" evidence="4">
    <location>
        <begin position="78"/>
        <end position="270"/>
    </location>
</feature>
<dbReference type="STRING" id="649639.Bcell_1285"/>
<dbReference type="PROSITE" id="PS51257">
    <property type="entry name" value="PROKAR_LIPOPROTEIN"/>
    <property type="match status" value="1"/>
</dbReference>
<dbReference type="NCBIfam" id="TIGR01730">
    <property type="entry name" value="RND_mfp"/>
    <property type="match status" value="1"/>
</dbReference>
<dbReference type="Gene3D" id="2.40.50.100">
    <property type="match status" value="2"/>
</dbReference>
<evidence type="ECO:0000313" key="8">
    <source>
        <dbReference type="Proteomes" id="UP000001401"/>
    </source>
</evidence>
<feature type="coiled-coil region" evidence="2">
    <location>
        <begin position="199"/>
        <end position="242"/>
    </location>
</feature>
<keyword evidence="8" id="KW-1185">Reference proteome</keyword>
<evidence type="ECO:0000256" key="2">
    <source>
        <dbReference type="SAM" id="Coils"/>
    </source>
</evidence>
<feature type="coiled-coil region" evidence="2">
    <location>
        <begin position="106"/>
        <end position="158"/>
    </location>
</feature>
<sequence length="442" mass="48367" precursor="true">MKVNLKRLKVITVSMLASTALLLAGCNGDGEDATAQADSEESAAIFPVEIGMVEKGILSSESRISGNVMAEKHMPVLSMLTGEVTEVHISNGDIVEKGDILIELNATDMELNISQARAGLQAAEANYNSAKSMREQGIKQAELQLEQAEDAYDMLDDIINGDGIESEQDLDLDKIPEELQEVFTRILMSNNNMPTERDLSQAEMAVKQAEIALEQAQSNAQVEAAEASVKQAEISLEMAESQKTNAVITAPMSGEVTNFNTIVGETVSPQAPLMQLVKMDEPIVRIDVNESMLPNLEVDQEINIFIPSYNKTYEGVVKYISIMPGEQSRSYPVEIGIVNPDHDLRIGMHAQAVLNLEITEEQLLVPVRAVVDENGEKYVYVTSDGERVEQRLITIGNETSDLFEVVSGLQEGEFIVENGIHQLYDGANVNVRNGEEFGFSSN</sequence>
<evidence type="ECO:0000256" key="3">
    <source>
        <dbReference type="SAM" id="SignalP"/>
    </source>
</evidence>
<evidence type="ECO:0000313" key="7">
    <source>
        <dbReference type="EMBL" id="ADU29550.1"/>
    </source>
</evidence>
<protein>
    <submittedName>
        <fullName evidence="7">Efflux transporter, RND family, MFP subunit</fullName>
    </submittedName>
</protein>
<name>E6TSP2_EVAC2</name>
<dbReference type="Pfam" id="PF25917">
    <property type="entry name" value="BSH_RND"/>
    <property type="match status" value="1"/>
</dbReference>
<organism evidence="7 8">
    <name type="scientific">Evansella cellulosilytica (strain ATCC 21833 / DSM 2522 / FERM P-1141 / JCM 9156 / N-4)</name>
    <name type="common">Bacillus cellulosilyticus</name>
    <dbReference type="NCBI Taxonomy" id="649639"/>
    <lineage>
        <taxon>Bacteria</taxon>
        <taxon>Bacillati</taxon>
        <taxon>Bacillota</taxon>
        <taxon>Bacilli</taxon>
        <taxon>Bacillales</taxon>
        <taxon>Bacillaceae</taxon>
        <taxon>Evansella</taxon>
    </lineage>
</organism>
<dbReference type="PANTHER" id="PTHR30469">
    <property type="entry name" value="MULTIDRUG RESISTANCE PROTEIN MDTA"/>
    <property type="match status" value="1"/>
</dbReference>
<keyword evidence="3" id="KW-0732">Signal</keyword>
<feature type="domain" description="YknX-like C-terminal permuted SH3-like" evidence="6">
    <location>
        <begin position="364"/>
        <end position="431"/>
    </location>
</feature>
<dbReference type="Pfam" id="PF25954">
    <property type="entry name" value="Beta-barrel_RND_2"/>
    <property type="match status" value="1"/>
</dbReference>
<feature type="domain" description="CusB-like beta-barrel" evidence="5">
    <location>
        <begin position="284"/>
        <end position="355"/>
    </location>
</feature>
<evidence type="ECO:0000256" key="1">
    <source>
        <dbReference type="ARBA" id="ARBA00009477"/>
    </source>
</evidence>
<dbReference type="SUPFAM" id="SSF111369">
    <property type="entry name" value="HlyD-like secretion proteins"/>
    <property type="match status" value="2"/>
</dbReference>
<dbReference type="eggNOG" id="COG0845">
    <property type="taxonomic scope" value="Bacteria"/>
</dbReference>
<dbReference type="GO" id="GO:1990281">
    <property type="term" value="C:efflux pump complex"/>
    <property type="evidence" value="ECO:0007669"/>
    <property type="project" value="TreeGrafter"/>
</dbReference>
<dbReference type="AlphaFoldDB" id="E6TSP2"/>